<organism evidence="6 7">
    <name type="scientific">Drosophila simulans</name>
    <name type="common">Fruit fly</name>
    <dbReference type="NCBI Taxonomy" id="7240"/>
    <lineage>
        <taxon>Eukaryota</taxon>
        <taxon>Metazoa</taxon>
        <taxon>Ecdysozoa</taxon>
        <taxon>Arthropoda</taxon>
        <taxon>Hexapoda</taxon>
        <taxon>Insecta</taxon>
        <taxon>Pterygota</taxon>
        <taxon>Neoptera</taxon>
        <taxon>Endopterygota</taxon>
        <taxon>Diptera</taxon>
        <taxon>Brachycera</taxon>
        <taxon>Muscomorpha</taxon>
        <taxon>Ephydroidea</taxon>
        <taxon>Drosophilidae</taxon>
        <taxon>Drosophila</taxon>
        <taxon>Sophophora</taxon>
    </lineage>
</organism>
<dbReference type="GO" id="GO:0043524">
    <property type="term" value="P:negative regulation of neuron apoptotic process"/>
    <property type="evidence" value="ECO:0007669"/>
    <property type="project" value="EnsemblMetazoa"/>
</dbReference>
<dbReference type="GO" id="GO:0005938">
    <property type="term" value="C:cell cortex"/>
    <property type="evidence" value="ECO:0007669"/>
    <property type="project" value="EnsemblMetazoa"/>
</dbReference>
<evidence type="ECO:0000313" key="6">
    <source>
        <dbReference type="EMBL" id="EDX09639.1"/>
    </source>
</evidence>
<feature type="compositionally biased region" description="Acidic residues" evidence="4">
    <location>
        <begin position="79"/>
        <end position="104"/>
    </location>
</feature>
<dbReference type="Bgee" id="FBgn0185747">
    <property type="expression patterns" value="Expressed in embryo and 3 other cell types or tissues"/>
</dbReference>
<dbReference type="GO" id="GO:0030619">
    <property type="term" value="F:U1 snRNA binding"/>
    <property type="evidence" value="ECO:0007669"/>
    <property type="project" value="EnsemblMetazoa"/>
</dbReference>
<dbReference type="PANTHER" id="PTHR10997">
    <property type="entry name" value="IMPORTIN-7, 8, 11"/>
    <property type="match status" value="1"/>
</dbReference>
<dbReference type="InterPro" id="IPR016024">
    <property type="entry name" value="ARM-type_fold"/>
</dbReference>
<dbReference type="Proteomes" id="UP000000304">
    <property type="component" value="Chromosome 3L"/>
</dbReference>
<dbReference type="STRING" id="7240.B4QL06"/>
<dbReference type="OMA" id="EIACGLY"/>
<dbReference type="InterPro" id="IPR058669">
    <property type="entry name" value="TPR_IPO7/11-like"/>
</dbReference>
<proteinExistence type="predicted"/>
<reference evidence="6 7" key="1">
    <citation type="journal article" date="2007" name="Nature">
        <title>Evolution of genes and genomes on the Drosophila phylogeny.</title>
        <authorList>
            <consortium name="Drosophila 12 Genomes Consortium"/>
            <person name="Clark A.G."/>
            <person name="Eisen M.B."/>
            <person name="Smith D.R."/>
            <person name="Bergman C.M."/>
            <person name="Oliver B."/>
            <person name="Markow T.A."/>
            <person name="Kaufman T.C."/>
            <person name="Kellis M."/>
            <person name="Gelbart W."/>
            <person name="Iyer V.N."/>
            <person name="Pollard D.A."/>
            <person name="Sackton T.B."/>
            <person name="Larracuente A.M."/>
            <person name="Singh N.D."/>
            <person name="Abad J.P."/>
            <person name="Abt D.N."/>
            <person name="Adryan B."/>
            <person name="Aguade M."/>
            <person name="Akashi H."/>
            <person name="Anderson W.W."/>
            <person name="Aquadro C.F."/>
            <person name="Ardell D.H."/>
            <person name="Arguello R."/>
            <person name="Artieri C.G."/>
            <person name="Barbash D.A."/>
            <person name="Barker D."/>
            <person name="Barsanti P."/>
            <person name="Batterham P."/>
            <person name="Batzoglou S."/>
            <person name="Begun D."/>
            <person name="Bhutkar A."/>
            <person name="Blanco E."/>
            <person name="Bosak S.A."/>
            <person name="Bradley R.K."/>
            <person name="Brand A.D."/>
            <person name="Brent M.R."/>
            <person name="Brooks A.N."/>
            <person name="Brown R.H."/>
            <person name="Butlin R.K."/>
            <person name="Caggese C."/>
            <person name="Calvi B.R."/>
            <person name="Bernardo de Carvalho A."/>
            <person name="Caspi A."/>
            <person name="Castrezana S."/>
            <person name="Celniker S.E."/>
            <person name="Chang J.L."/>
            <person name="Chapple C."/>
            <person name="Chatterji S."/>
            <person name="Chinwalla A."/>
            <person name="Civetta A."/>
            <person name="Clifton S.W."/>
            <person name="Comeron J.M."/>
            <person name="Costello J.C."/>
            <person name="Coyne J.A."/>
            <person name="Daub J."/>
            <person name="David R.G."/>
            <person name="Delcher A.L."/>
            <person name="Delehaunty K."/>
            <person name="Do C.B."/>
            <person name="Ebling H."/>
            <person name="Edwards K."/>
            <person name="Eickbush T."/>
            <person name="Evans J.D."/>
            <person name="Filipski A."/>
            <person name="Findeiss S."/>
            <person name="Freyhult E."/>
            <person name="Fulton L."/>
            <person name="Fulton R."/>
            <person name="Garcia A.C."/>
            <person name="Gardiner A."/>
            <person name="Garfield D.A."/>
            <person name="Garvin B.E."/>
            <person name="Gibson G."/>
            <person name="Gilbert D."/>
            <person name="Gnerre S."/>
            <person name="Godfrey J."/>
            <person name="Good R."/>
            <person name="Gotea V."/>
            <person name="Gravely B."/>
            <person name="Greenberg A.J."/>
            <person name="Griffiths-Jones S."/>
            <person name="Gross S."/>
            <person name="Guigo R."/>
            <person name="Gustafson E.A."/>
            <person name="Haerty W."/>
            <person name="Hahn M.W."/>
            <person name="Halligan D.L."/>
            <person name="Halpern A.L."/>
            <person name="Halter G.M."/>
            <person name="Han M.V."/>
            <person name="Heger A."/>
            <person name="Hillier L."/>
            <person name="Hinrichs A.S."/>
            <person name="Holmes I."/>
            <person name="Hoskins R.A."/>
            <person name="Hubisz M.J."/>
            <person name="Hultmark D."/>
            <person name="Huntley M.A."/>
            <person name="Jaffe D.B."/>
            <person name="Jagadeeshan S."/>
            <person name="Jeck W.R."/>
            <person name="Johnson J."/>
            <person name="Jones C.D."/>
            <person name="Jordan W.C."/>
            <person name="Karpen G.H."/>
            <person name="Kataoka E."/>
            <person name="Keightley P.D."/>
            <person name="Kheradpour P."/>
            <person name="Kirkness E.F."/>
            <person name="Koerich L.B."/>
            <person name="Kristiansen K."/>
            <person name="Kudrna D."/>
            <person name="Kulathinal R.J."/>
            <person name="Kumar S."/>
            <person name="Kwok R."/>
            <person name="Lander E."/>
            <person name="Langley C.H."/>
            <person name="Lapoint R."/>
            <person name="Lazzaro B.P."/>
            <person name="Lee S.J."/>
            <person name="Levesque L."/>
            <person name="Li R."/>
            <person name="Lin C.F."/>
            <person name="Lin M.F."/>
            <person name="Lindblad-Toh K."/>
            <person name="Llopart A."/>
            <person name="Long M."/>
            <person name="Low L."/>
            <person name="Lozovsky E."/>
            <person name="Lu J."/>
            <person name="Luo M."/>
            <person name="Machado C.A."/>
            <person name="Makalowski W."/>
            <person name="Marzo M."/>
            <person name="Matsuda M."/>
            <person name="Matzkin L."/>
            <person name="McAllister B."/>
            <person name="McBride C.S."/>
            <person name="McKernan B."/>
            <person name="McKernan K."/>
            <person name="Mendez-Lago M."/>
            <person name="Minx P."/>
            <person name="Mollenhauer M.U."/>
            <person name="Montooth K."/>
            <person name="Mount S.M."/>
            <person name="Mu X."/>
            <person name="Myers E."/>
            <person name="Negre B."/>
            <person name="Newfeld S."/>
            <person name="Nielsen R."/>
            <person name="Noor M.A."/>
            <person name="O'Grady P."/>
            <person name="Pachter L."/>
            <person name="Papaceit M."/>
            <person name="Parisi M.J."/>
            <person name="Parisi M."/>
            <person name="Parts L."/>
            <person name="Pedersen J.S."/>
            <person name="Pesole G."/>
            <person name="Phillippy A.M."/>
            <person name="Ponting C.P."/>
            <person name="Pop M."/>
            <person name="Porcelli D."/>
            <person name="Powell J.R."/>
            <person name="Prohaska S."/>
            <person name="Pruitt K."/>
            <person name="Puig M."/>
            <person name="Quesneville H."/>
            <person name="Ram K.R."/>
            <person name="Rand D."/>
            <person name="Rasmussen M.D."/>
            <person name="Reed L.K."/>
            <person name="Reenan R."/>
            <person name="Reily A."/>
            <person name="Remington K.A."/>
            <person name="Rieger T.T."/>
            <person name="Ritchie M.G."/>
            <person name="Robin C."/>
            <person name="Rogers Y.H."/>
            <person name="Rohde C."/>
            <person name="Rozas J."/>
            <person name="Rubenfield M.J."/>
            <person name="Ruiz A."/>
            <person name="Russo S."/>
            <person name="Salzberg S.L."/>
            <person name="Sanchez-Gracia A."/>
            <person name="Saranga D.J."/>
            <person name="Sato H."/>
            <person name="Schaeffer S.W."/>
            <person name="Schatz M.C."/>
            <person name="Schlenke T."/>
            <person name="Schwartz R."/>
            <person name="Segarra C."/>
            <person name="Singh R.S."/>
            <person name="Sirot L."/>
            <person name="Sirota M."/>
            <person name="Sisneros N.B."/>
            <person name="Smith C.D."/>
            <person name="Smith T.F."/>
            <person name="Spieth J."/>
            <person name="Stage D.E."/>
            <person name="Stark A."/>
            <person name="Stephan W."/>
            <person name="Strausberg R.L."/>
            <person name="Strempel S."/>
            <person name="Sturgill D."/>
            <person name="Sutton G."/>
            <person name="Sutton G.G."/>
            <person name="Tao W."/>
            <person name="Teichmann S."/>
            <person name="Tobari Y.N."/>
            <person name="Tomimura Y."/>
            <person name="Tsolas J.M."/>
            <person name="Valente V.L."/>
            <person name="Venter E."/>
            <person name="Venter J.C."/>
            <person name="Vicario S."/>
            <person name="Vieira F.G."/>
            <person name="Vilella A.J."/>
            <person name="Villasante A."/>
            <person name="Walenz B."/>
            <person name="Wang J."/>
            <person name="Wasserman M."/>
            <person name="Watts T."/>
            <person name="Wilson D."/>
            <person name="Wilson R.K."/>
            <person name="Wing R.A."/>
            <person name="Wolfner M.F."/>
            <person name="Wong A."/>
            <person name="Wong G.K."/>
            <person name="Wu C.I."/>
            <person name="Wu G."/>
            <person name="Yamamoto D."/>
            <person name="Yang H.P."/>
            <person name="Yang S.P."/>
            <person name="Yorke J.A."/>
            <person name="Yoshida K."/>
            <person name="Zdobnov E."/>
            <person name="Zhang P."/>
            <person name="Zhang Y."/>
            <person name="Zimin A.V."/>
            <person name="Baldwin J."/>
            <person name="Abdouelleil A."/>
            <person name="Abdulkadir J."/>
            <person name="Abebe A."/>
            <person name="Abera B."/>
            <person name="Abreu J."/>
            <person name="Acer S.C."/>
            <person name="Aftuck L."/>
            <person name="Alexander A."/>
            <person name="An P."/>
            <person name="Anderson E."/>
            <person name="Anderson S."/>
            <person name="Arachi H."/>
            <person name="Azer M."/>
            <person name="Bachantsang P."/>
            <person name="Barry A."/>
            <person name="Bayul T."/>
            <person name="Berlin A."/>
            <person name="Bessette D."/>
            <person name="Bloom T."/>
            <person name="Blye J."/>
            <person name="Boguslavskiy L."/>
            <person name="Bonnet C."/>
            <person name="Boukhgalter B."/>
            <person name="Bourzgui I."/>
            <person name="Brown A."/>
            <person name="Cahill P."/>
            <person name="Channer S."/>
            <person name="Cheshatsang Y."/>
            <person name="Chuda L."/>
            <person name="Citroen M."/>
            <person name="Collymore A."/>
            <person name="Cooke P."/>
            <person name="Costello M."/>
            <person name="D'Aco K."/>
            <person name="Daza R."/>
            <person name="De Haan G."/>
            <person name="DeGray S."/>
            <person name="DeMaso C."/>
            <person name="Dhargay N."/>
            <person name="Dooley K."/>
            <person name="Dooley E."/>
            <person name="Doricent M."/>
            <person name="Dorje P."/>
            <person name="Dorjee K."/>
            <person name="Dupes A."/>
            <person name="Elong R."/>
            <person name="Falk J."/>
            <person name="Farina A."/>
            <person name="Faro S."/>
            <person name="Ferguson D."/>
            <person name="Fisher S."/>
            <person name="Foley C.D."/>
            <person name="Franke A."/>
            <person name="Friedrich D."/>
            <person name="Gadbois L."/>
            <person name="Gearin G."/>
            <person name="Gearin C.R."/>
            <person name="Giannoukos G."/>
            <person name="Goode T."/>
            <person name="Graham J."/>
            <person name="Grandbois E."/>
            <person name="Grewal S."/>
            <person name="Gyaltsen K."/>
            <person name="Hafez N."/>
            <person name="Hagos B."/>
            <person name="Hall J."/>
            <person name="Henson C."/>
            <person name="Hollinger A."/>
            <person name="Honan T."/>
            <person name="Huard M.D."/>
            <person name="Hughes L."/>
            <person name="Hurhula B."/>
            <person name="Husby M.E."/>
            <person name="Kamat A."/>
            <person name="Kanga B."/>
            <person name="Kashin S."/>
            <person name="Khazanovich D."/>
            <person name="Kisner P."/>
            <person name="Lance K."/>
            <person name="Lara M."/>
            <person name="Lee W."/>
            <person name="Lennon N."/>
            <person name="Letendre F."/>
            <person name="LeVine R."/>
            <person name="Lipovsky A."/>
            <person name="Liu X."/>
            <person name="Liu J."/>
            <person name="Liu S."/>
            <person name="Lokyitsang T."/>
            <person name="Lokyitsang Y."/>
            <person name="Lubonja R."/>
            <person name="Lui A."/>
            <person name="MacDonald P."/>
            <person name="Magnisalis V."/>
            <person name="Maru K."/>
            <person name="Matthews C."/>
            <person name="McCusker W."/>
            <person name="McDonough S."/>
            <person name="Mehta T."/>
            <person name="Meldrim J."/>
            <person name="Meneus L."/>
            <person name="Mihai O."/>
            <person name="Mihalev A."/>
            <person name="Mihova T."/>
            <person name="Mittelman R."/>
            <person name="Mlenga V."/>
            <person name="Montmayeur A."/>
            <person name="Mulrain L."/>
            <person name="Navidi A."/>
            <person name="Naylor J."/>
            <person name="Negash T."/>
            <person name="Nguyen T."/>
            <person name="Nguyen N."/>
            <person name="Nicol R."/>
            <person name="Norbu C."/>
            <person name="Norbu N."/>
            <person name="Novod N."/>
            <person name="O'Neill B."/>
            <person name="Osman S."/>
            <person name="Markiewicz E."/>
            <person name="Oyono O.L."/>
            <person name="Patti C."/>
            <person name="Phunkhang P."/>
            <person name="Pierre F."/>
            <person name="Priest M."/>
            <person name="Raghuraman S."/>
            <person name="Rege F."/>
            <person name="Reyes R."/>
            <person name="Rise C."/>
            <person name="Rogov P."/>
            <person name="Ross K."/>
            <person name="Ryan E."/>
            <person name="Settipalli S."/>
            <person name="Shea T."/>
            <person name="Sherpa N."/>
            <person name="Shi L."/>
            <person name="Shih D."/>
            <person name="Sparrow T."/>
            <person name="Spaulding J."/>
            <person name="Stalker J."/>
            <person name="Stange-Thomann N."/>
            <person name="Stavropoulos S."/>
            <person name="Stone C."/>
            <person name="Strader C."/>
            <person name="Tesfaye S."/>
            <person name="Thomson T."/>
            <person name="Thoulutsang Y."/>
            <person name="Thoulutsang D."/>
            <person name="Topham K."/>
            <person name="Topping I."/>
            <person name="Tsamla T."/>
            <person name="Vassiliev H."/>
            <person name="Vo A."/>
            <person name="Wangchuk T."/>
            <person name="Wangdi T."/>
            <person name="Weiand M."/>
            <person name="Wilkinson J."/>
            <person name="Wilson A."/>
            <person name="Yadav S."/>
            <person name="Young G."/>
            <person name="Yu Q."/>
            <person name="Zembek L."/>
            <person name="Zhong D."/>
            <person name="Zimmer A."/>
            <person name="Zwirko Z."/>
            <person name="Jaffe D.B."/>
            <person name="Alvarez P."/>
            <person name="Brockman W."/>
            <person name="Butler J."/>
            <person name="Chin C."/>
            <person name="Gnerre S."/>
            <person name="Grabherr M."/>
            <person name="Kleber M."/>
            <person name="Mauceli E."/>
            <person name="MacCallum I."/>
        </authorList>
    </citation>
    <scope>NUCLEOTIDE SEQUENCE [LARGE SCALE GENOMIC DNA]</scope>
    <source>
        <strain evidence="7">white501</strain>
    </source>
</reference>
<dbReference type="InterPro" id="IPR011989">
    <property type="entry name" value="ARM-like"/>
</dbReference>
<evidence type="ECO:0000313" key="7">
    <source>
        <dbReference type="Proteomes" id="UP000000304"/>
    </source>
</evidence>
<dbReference type="GO" id="GO:0006606">
    <property type="term" value="P:protein import into nucleus"/>
    <property type="evidence" value="ECO:0007669"/>
    <property type="project" value="EnsemblMetazoa"/>
</dbReference>
<dbReference type="GO" id="GO:0030621">
    <property type="term" value="F:U4 snRNA binding"/>
    <property type="evidence" value="ECO:0007669"/>
    <property type="project" value="EnsemblMetazoa"/>
</dbReference>
<accession>B4QL06</accession>
<dbReference type="GO" id="GO:0042052">
    <property type="term" value="P:rhabdomere development"/>
    <property type="evidence" value="ECO:0007669"/>
    <property type="project" value="EnsemblMetazoa"/>
</dbReference>
<dbReference type="GO" id="GO:0015030">
    <property type="term" value="C:Cajal body"/>
    <property type="evidence" value="ECO:0007669"/>
    <property type="project" value="EnsemblMetazoa"/>
</dbReference>
<dbReference type="HOGENOM" id="CLU_102215_0_0_1"/>
<dbReference type="Pfam" id="PF25758">
    <property type="entry name" value="TPR_IPO11"/>
    <property type="match status" value="1"/>
</dbReference>
<evidence type="ECO:0000259" key="5">
    <source>
        <dbReference type="Pfam" id="PF25758"/>
    </source>
</evidence>
<evidence type="ECO:0000256" key="3">
    <source>
        <dbReference type="ARBA" id="ARBA00022927"/>
    </source>
</evidence>
<evidence type="ECO:0000256" key="2">
    <source>
        <dbReference type="ARBA" id="ARBA00022490"/>
    </source>
</evidence>
<dbReference type="GO" id="GO:0045465">
    <property type="term" value="P:R8 cell differentiation"/>
    <property type="evidence" value="ECO:0007669"/>
    <property type="project" value="EnsemblMetazoa"/>
</dbReference>
<dbReference type="GO" id="GO:0005635">
    <property type="term" value="C:nuclear envelope"/>
    <property type="evidence" value="ECO:0007669"/>
    <property type="project" value="TreeGrafter"/>
</dbReference>
<dbReference type="OrthoDB" id="760868at2759"/>
<dbReference type="GO" id="GO:0042675">
    <property type="term" value="P:compound eye cone cell differentiation"/>
    <property type="evidence" value="ECO:0007669"/>
    <property type="project" value="EnsemblMetazoa"/>
</dbReference>
<dbReference type="GO" id="GO:0007474">
    <property type="term" value="P:imaginal disc-derived wing vein specification"/>
    <property type="evidence" value="ECO:0007669"/>
    <property type="project" value="EnsemblMetazoa"/>
</dbReference>
<dbReference type="GO" id="GO:0005829">
    <property type="term" value="C:cytosol"/>
    <property type="evidence" value="ECO:0007669"/>
    <property type="project" value="EnsemblMetazoa"/>
</dbReference>
<sequence length="248" mass="27420">MSQQNNDSISAHFIKQWLHDTDCFLGIHDRKLCVLGLCTLISLGEAKPQVLSEVAGKIVPALILLFDGLKRAYESRAQEEEEEEEEEDGDDCEEALSSDEDDMDEMAPDYLDKLAEFAKTKGNESGFEVKAEIKDDDADSDGDAEESVGDLNETGLESFTTPIDDEENESAIDEYWTFKEVITALSAQDQAWYALLTSNLTPEQAKALQEVVVTADQRKAAKESKLIEKQGGFAFPQTAVPTSFKFGS</sequence>
<name>B4QL06_DROSI</name>
<dbReference type="AlphaFoldDB" id="B4QL06"/>
<dbReference type="PANTHER" id="PTHR10997:SF18">
    <property type="entry name" value="D-IMPORTIN 7_RANBP7"/>
    <property type="match status" value="1"/>
</dbReference>
<feature type="region of interest" description="Disordered" evidence="4">
    <location>
        <begin position="75"/>
        <end position="104"/>
    </location>
</feature>
<gene>
    <name evidence="6" type="primary">Dsim\GD14053</name>
    <name evidence="6" type="ORF">Dsim_GD14053</name>
</gene>
<dbReference type="GO" id="GO:0008586">
    <property type="term" value="P:imaginal disc-derived wing vein morphogenesis"/>
    <property type="evidence" value="ECO:0007669"/>
    <property type="project" value="EnsemblMetazoa"/>
</dbReference>
<feature type="compositionally biased region" description="Acidic residues" evidence="4">
    <location>
        <begin position="134"/>
        <end position="148"/>
    </location>
</feature>
<keyword evidence="2" id="KW-0963">Cytoplasm</keyword>
<dbReference type="GO" id="GO:0016318">
    <property type="term" value="P:ommatidial rotation"/>
    <property type="evidence" value="ECO:0007669"/>
    <property type="project" value="EnsemblMetazoa"/>
</dbReference>
<evidence type="ECO:0000256" key="4">
    <source>
        <dbReference type="SAM" id="MobiDB-lite"/>
    </source>
</evidence>
<feature type="domain" description="Importin-7/11-like TPR repeats" evidence="5">
    <location>
        <begin position="3"/>
        <end position="91"/>
    </location>
</feature>
<keyword evidence="7" id="KW-1185">Reference proteome</keyword>
<feature type="region of interest" description="Disordered" evidence="4">
    <location>
        <begin position="128"/>
        <end position="161"/>
    </location>
</feature>
<dbReference type="GO" id="GO:0030620">
    <property type="term" value="F:U2 snRNA binding"/>
    <property type="evidence" value="ECO:0007669"/>
    <property type="project" value="EnsemblMetazoa"/>
</dbReference>
<dbReference type="GO" id="GO:0035311">
    <property type="term" value="P:wing cell fate specification"/>
    <property type="evidence" value="ECO:0007669"/>
    <property type="project" value="EnsemblMetazoa"/>
</dbReference>
<keyword evidence="3" id="KW-0813">Transport</keyword>
<dbReference type="EMBL" id="CM000363">
    <property type="protein sequence ID" value="EDX09639.1"/>
    <property type="molecule type" value="Genomic_DNA"/>
</dbReference>
<comment type="subcellular location">
    <subcellularLocation>
        <location evidence="1">Cytoplasm</location>
    </subcellularLocation>
</comment>
<protein>
    <submittedName>
        <fullName evidence="6">GD14053</fullName>
    </submittedName>
</protein>
<dbReference type="Gene3D" id="1.25.10.10">
    <property type="entry name" value="Leucine-rich Repeat Variant"/>
    <property type="match status" value="1"/>
</dbReference>
<evidence type="ECO:0000256" key="1">
    <source>
        <dbReference type="ARBA" id="ARBA00004496"/>
    </source>
</evidence>
<dbReference type="GO" id="GO:0030576">
    <property type="term" value="P:Cajal body organization"/>
    <property type="evidence" value="ECO:0007669"/>
    <property type="project" value="EnsemblMetazoa"/>
</dbReference>
<dbReference type="GO" id="GO:0048471">
    <property type="term" value="C:perinuclear region of cytoplasm"/>
    <property type="evidence" value="ECO:0007669"/>
    <property type="project" value="EnsemblMetazoa"/>
</dbReference>
<keyword evidence="3" id="KW-0653">Protein transport</keyword>
<dbReference type="PhylomeDB" id="B4QL06"/>
<dbReference type="SUPFAM" id="SSF48371">
    <property type="entry name" value="ARM repeat"/>
    <property type="match status" value="1"/>
</dbReference>